<dbReference type="InterPro" id="IPR023203">
    <property type="entry name" value="TTHA0068_sf"/>
</dbReference>
<dbReference type="Pfam" id="PF03745">
    <property type="entry name" value="DUF309"/>
    <property type="match status" value="1"/>
</dbReference>
<dbReference type="PANTHER" id="PTHR34796:SF1">
    <property type="entry name" value="EXPRESSED PROTEIN"/>
    <property type="match status" value="1"/>
</dbReference>
<evidence type="ECO:0008006" key="3">
    <source>
        <dbReference type="Google" id="ProtNLM"/>
    </source>
</evidence>
<dbReference type="Proteomes" id="UP000321197">
    <property type="component" value="Unassembled WGS sequence"/>
</dbReference>
<evidence type="ECO:0000313" key="2">
    <source>
        <dbReference type="Proteomes" id="UP000321197"/>
    </source>
</evidence>
<evidence type="ECO:0000313" key="1">
    <source>
        <dbReference type="EMBL" id="GEM84868.1"/>
    </source>
</evidence>
<dbReference type="Gene3D" id="1.10.3450.10">
    <property type="entry name" value="TTHA0068-like"/>
    <property type="match status" value="1"/>
</dbReference>
<dbReference type="InterPro" id="IPR005500">
    <property type="entry name" value="DUF309"/>
</dbReference>
<sequence length="105" mass="12128">MPEYIEAQKLWQQGRFWEVHEALEPLWLKLSGSDRELTHGIILLAAALHKARTNPRGGWRNFEKALKHLESLPETHQGIRVGALVEEVRRALLQGTPYRPDFPLL</sequence>
<proteinExistence type="predicted"/>
<dbReference type="SUPFAM" id="SSF140663">
    <property type="entry name" value="TTHA0068-like"/>
    <property type="match status" value="1"/>
</dbReference>
<dbReference type="OrthoDB" id="32765at2"/>
<dbReference type="PANTHER" id="PTHR34796">
    <property type="entry name" value="EXPRESSED PROTEIN"/>
    <property type="match status" value="1"/>
</dbReference>
<dbReference type="AlphaFoldDB" id="A0A511R5K3"/>
<gene>
    <name evidence="1" type="ORF">MHY01S_30340</name>
</gene>
<name>A0A511R5K3_9DEIN</name>
<comment type="caution">
    <text evidence="1">The sequence shown here is derived from an EMBL/GenBank/DDBJ whole genome shotgun (WGS) entry which is preliminary data.</text>
</comment>
<reference evidence="1 2" key="1">
    <citation type="submission" date="2019-07" db="EMBL/GenBank/DDBJ databases">
        <title>Whole genome shotgun sequence of Meiothermus hypogaeus NBRC 106114.</title>
        <authorList>
            <person name="Hosoyama A."/>
            <person name="Uohara A."/>
            <person name="Ohji S."/>
            <person name="Ichikawa N."/>
        </authorList>
    </citation>
    <scope>NUCLEOTIDE SEQUENCE [LARGE SCALE GENOMIC DNA]</scope>
    <source>
        <strain evidence="1 2">NBRC 106114</strain>
    </source>
</reference>
<protein>
    <recommendedName>
        <fullName evidence="3">DUF309 domain-containing protein</fullName>
    </recommendedName>
</protein>
<accession>A0A511R5K3</accession>
<dbReference type="EMBL" id="BJXL01000139">
    <property type="protein sequence ID" value="GEM84868.1"/>
    <property type="molecule type" value="Genomic_DNA"/>
</dbReference>
<organism evidence="1 2">
    <name type="scientific">Meiothermus hypogaeus NBRC 106114</name>
    <dbReference type="NCBI Taxonomy" id="1227553"/>
    <lineage>
        <taxon>Bacteria</taxon>
        <taxon>Thermotogati</taxon>
        <taxon>Deinococcota</taxon>
        <taxon>Deinococci</taxon>
        <taxon>Thermales</taxon>
        <taxon>Thermaceae</taxon>
        <taxon>Meiothermus</taxon>
    </lineage>
</organism>